<keyword evidence="1" id="KW-0812">Transmembrane</keyword>
<feature type="transmembrane region" description="Helical" evidence="1">
    <location>
        <begin position="20"/>
        <end position="38"/>
    </location>
</feature>
<comment type="caution">
    <text evidence="2">The sequence shown here is derived from an EMBL/GenBank/DDBJ whole genome shotgun (WGS) entry which is preliminary data.</text>
</comment>
<proteinExistence type="predicted"/>
<reference evidence="2" key="1">
    <citation type="submission" date="2021-12" db="EMBL/GenBank/DDBJ databases">
        <title>Comparative genomics, transcriptomics and evolutionary studies reveal genomic signatures of adaptation to plant cell wall in hemibiotrophic fungi.</title>
        <authorList>
            <consortium name="DOE Joint Genome Institute"/>
            <person name="Baroncelli R."/>
            <person name="Diaz J.F."/>
            <person name="Benocci T."/>
            <person name="Peng M."/>
            <person name="Battaglia E."/>
            <person name="Haridas S."/>
            <person name="Andreopoulos W."/>
            <person name="Labutti K."/>
            <person name="Pangilinan J."/>
            <person name="Floch G.L."/>
            <person name="Makela M.R."/>
            <person name="Henrissat B."/>
            <person name="Grigoriev I.V."/>
            <person name="Crouch J.A."/>
            <person name="De Vries R.P."/>
            <person name="Sukno S.A."/>
            <person name="Thon M.R."/>
        </authorList>
    </citation>
    <scope>NUCLEOTIDE SEQUENCE</scope>
    <source>
        <strain evidence="2">CBS 112980</strain>
    </source>
</reference>
<dbReference type="GeneID" id="85394013"/>
<dbReference type="Proteomes" id="UP001244207">
    <property type="component" value="Unassembled WGS sequence"/>
</dbReference>
<protein>
    <submittedName>
        <fullName evidence="2">Uncharacterized protein</fullName>
    </submittedName>
</protein>
<dbReference type="EMBL" id="JAHMHS010000011">
    <property type="protein sequence ID" value="KAK1729520.1"/>
    <property type="molecule type" value="Genomic_DNA"/>
</dbReference>
<accession>A0AAD9D0U0</accession>
<keyword evidence="1" id="KW-1133">Transmembrane helix</keyword>
<dbReference type="RefSeq" id="XP_060369575.1">
    <property type="nucleotide sequence ID" value="XM_060510114.1"/>
</dbReference>
<name>A0AAD9D0U0_GLOAC</name>
<keyword evidence="3" id="KW-1185">Reference proteome</keyword>
<evidence type="ECO:0000256" key="1">
    <source>
        <dbReference type="SAM" id="Phobius"/>
    </source>
</evidence>
<evidence type="ECO:0000313" key="3">
    <source>
        <dbReference type="Proteomes" id="UP001244207"/>
    </source>
</evidence>
<keyword evidence="1" id="KW-0472">Membrane</keyword>
<evidence type="ECO:0000313" key="2">
    <source>
        <dbReference type="EMBL" id="KAK1729520.1"/>
    </source>
</evidence>
<dbReference type="AlphaFoldDB" id="A0AAD9D0U0"/>
<gene>
    <name evidence="2" type="ORF">BDZ83DRAFT_647813</name>
</gene>
<sequence length="102" mass="11409">MGATWSSKVEFRAWATGRFFIVSPMIVMSDLMICFQGLPRMGMPSVLHPVRKRQDEEEITSASGKEIASPSCWLEVVDVVSLNVTPSRRLFPADPMRCSFNG</sequence>
<organism evidence="2 3">
    <name type="scientific">Glomerella acutata</name>
    <name type="common">Colletotrichum acutatum</name>
    <dbReference type="NCBI Taxonomy" id="27357"/>
    <lineage>
        <taxon>Eukaryota</taxon>
        <taxon>Fungi</taxon>
        <taxon>Dikarya</taxon>
        <taxon>Ascomycota</taxon>
        <taxon>Pezizomycotina</taxon>
        <taxon>Sordariomycetes</taxon>
        <taxon>Hypocreomycetidae</taxon>
        <taxon>Glomerellales</taxon>
        <taxon>Glomerellaceae</taxon>
        <taxon>Colletotrichum</taxon>
        <taxon>Colletotrichum acutatum species complex</taxon>
    </lineage>
</organism>